<evidence type="ECO:0000313" key="5">
    <source>
        <dbReference type="EMBL" id="KAG4422050.1"/>
    </source>
</evidence>
<dbReference type="GO" id="GO:0004222">
    <property type="term" value="F:metalloendopeptidase activity"/>
    <property type="evidence" value="ECO:0007669"/>
    <property type="project" value="UniProtKB-UniRule"/>
</dbReference>
<keyword evidence="6" id="KW-1185">Reference proteome</keyword>
<dbReference type="EMBL" id="JAFJYH010000055">
    <property type="protein sequence ID" value="KAG4422050.1"/>
    <property type="molecule type" value="Genomic_DNA"/>
</dbReference>
<evidence type="ECO:0000259" key="4">
    <source>
        <dbReference type="PROSITE" id="PS51864"/>
    </source>
</evidence>
<dbReference type="AlphaFoldDB" id="A0A8H7WC11"/>
<feature type="binding site" evidence="1">
    <location>
        <position position="257"/>
    </location>
    <ligand>
        <name>Zn(2+)</name>
        <dbReference type="ChEBI" id="CHEBI:29105"/>
        <note>catalytic</note>
    </ligand>
</feature>
<sequence length="593" mass="65650">MMSKSGQLRPATMLTKRNSPSFCVHRYSRILPRYQTGGSYSVKDQITATTTITKISTISTTTTILKSIETLAITANFTVDPEYTFSPSFDSTPRNYSTVTITDPTTGTSSNITYWVNSRLNAVHWGDVVWGSEDKLLRLSTGSSNSAKRGFGVQPQDNLRWPGGIIKYKYESQGAKDKHRLGVEGAIEDWLSWAPYLQFQELPISDEFTQEALTVTATPGDGCHSDIGYSTNTKRIQFDPTWYFWQLYSTYRHEVGHAIGLFHEHQRPDRDDYIRVNCYAFKPMPPKGYTCTVEDEDCCKNPDSPCCRGTTRSFEKINDPISKTYGPYDINSIMHYSGSSGATPYALSMEPNWVPSWLPDWWATGVGLVFRGLYSINDNYFITAGDAAAVCGIYHDICEERFPDGPPTSPLKSPKAPVETPPEVIPSEPVTSEPVSSEQIPSESSSVPTKPASFPDTTLPAPQKPTKETTGWSLSFPVHVFSINNLIEASHFIVVEGVRSINTNCLPLTVSESTLPDSGTLAPSGEVMTFESGILGLNVSPDTCCLRYYTASACDTVRGFEDTCGYNARTVMDIRSFHVYNCTGIWTGQAAKF</sequence>
<dbReference type="SUPFAM" id="SSF55486">
    <property type="entry name" value="Metalloproteases ('zincins'), catalytic domain"/>
    <property type="match status" value="1"/>
</dbReference>
<dbReference type="GO" id="GO:0006508">
    <property type="term" value="P:proteolysis"/>
    <property type="evidence" value="ECO:0007669"/>
    <property type="project" value="UniProtKB-KW"/>
</dbReference>
<reference evidence="5" key="1">
    <citation type="submission" date="2021-02" db="EMBL/GenBank/DDBJ databases">
        <title>Genome sequence Cadophora malorum strain M34.</title>
        <authorList>
            <person name="Stefanovic E."/>
            <person name="Vu D."/>
            <person name="Scully C."/>
            <person name="Dijksterhuis J."/>
            <person name="Roader J."/>
            <person name="Houbraken J."/>
        </authorList>
    </citation>
    <scope>NUCLEOTIDE SEQUENCE</scope>
    <source>
        <strain evidence="5">M34</strain>
    </source>
</reference>
<keyword evidence="1 2" id="KW-0378">Hydrolase</keyword>
<dbReference type="EC" id="3.4.24.-" evidence="2"/>
<dbReference type="PANTHER" id="PTHR10127">
    <property type="entry name" value="DISCOIDIN, CUB, EGF, LAMININ , AND ZINC METALLOPROTEASE DOMAIN CONTAINING"/>
    <property type="match status" value="1"/>
</dbReference>
<keyword evidence="1 2" id="KW-0862">Zinc</keyword>
<dbReference type="PRINTS" id="PR00480">
    <property type="entry name" value="ASTACIN"/>
</dbReference>
<dbReference type="OrthoDB" id="3455903at2759"/>
<organism evidence="5 6">
    <name type="scientific">Cadophora malorum</name>
    <dbReference type="NCBI Taxonomy" id="108018"/>
    <lineage>
        <taxon>Eukaryota</taxon>
        <taxon>Fungi</taxon>
        <taxon>Dikarya</taxon>
        <taxon>Ascomycota</taxon>
        <taxon>Pezizomycotina</taxon>
        <taxon>Leotiomycetes</taxon>
        <taxon>Helotiales</taxon>
        <taxon>Ploettnerulaceae</taxon>
        <taxon>Cadophora</taxon>
    </lineage>
</organism>
<feature type="domain" description="Peptidase M12A" evidence="4">
    <location>
        <begin position="146"/>
        <end position="399"/>
    </location>
</feature>
<feature type="binding site" evidence="1">
    <location>
        <position position="263"/>
    </location>
    <ligand>
        <name>Zn(2+)</name>
        <dbReference type="ChEBI" id="CHEBI:29105"/>
        <note>catalytic</note>
    </ligand>
</feature>
<feature type="binding site" evidence="1">
    <location>
        <position position="253"/>
    </location>
    <ligand>
        <name>Zn(2+)</name>
        <dbReference type="ChEBI" id="CHEBI:29105"/>
        <note>catalytic</note>
    </ligand>
</feature>
<dbReference type="InterPro" id="IPR001506">
    <property type="entry name" value="Peptidase_M12A"/>
</dbReference>
<dbReference type="Gene3D" id="3.40.390.10">
    <property type="entry name" value="Collagenase (Catalytic Domain)"/>
    <property type="match status" value="1"/>
</dbReference>
<feature type="active site" evidence="1">
    <location>
        <position position="254"/>
    </location>
</feature>
<comment type="caution">
    <text evidence="1">Lacks conserved residue(s) required for the propagation of feature annotation.</text>
</comment>
<protein>
    <recommendedName>
        <fullName evidence="2">Metalloendopeptidase</fullName>
        <ecNumber evidence="2">3.4.24.-</ecNumber>
    </recommendedName>
</protein>
<evidence type="ECO:0000256" key="1">
    <source>
        <dbReference type="PROSITE-ProRule" id="PRU01211"/>
    </source>
</evidence>
<keyword evidence="1 2" id="KW-0645">Protease</keyword>
<feature type="compositionally biased region" description="Low complexity" evidence="3">
    <location>
        <begin position="425"/>
        <end position="448"/>
    </location>
</feature>
<dbReference type="GO" id="GO:0008270">
    <property type="term" value="F:zinc ion binding"/>
    <property type="evidence" value="ECO:0007669"/>
    <property type="project" value="UniProtKB-UniRule"/>
</dbReference>
<keyword evidence="1 2" id="KW-0479">Metal-binding</keyword>
<dbReference type="SMART" id="SM00235">
    <property type="entry name" value="ZnMc"/>
    <property type="match status" value="1"/>
</dbReference>
<comment type="caution">
    <text evidence="5">The sequence shown here is derived from an EMBL/GenBank/DDBJ whole genome shotgun (WGS) entry which is preliminary data.</text>
</comment>
<comment type="cofactor">
    <cofactor evidence="1 2">
        <name>Zn(2+)</name>
        <dbReference type="ChEBI" id="CHEBI:29105"/>
    </cofactor>
    <text evidence="1 2">Binds 1 zinc ion per subunit.</text>
</comment>
<gene>
    <name evidence="5" type="ORF">IFR04_004791</name>
</gene>
<dbReference type="PROSITE" id="PS51864">
    <property type="entry name" value="ASTACIN"/>
    <property type="match status" value="1"/>
</dbReference>
<dbReference type="InterPro" id="IPR006026">
    <property type="entry name" value="Peptidase_Metallo"/>
</dbReference>
<keyword evidence="1 2" id="KW-0482">Metalloprotease</keyword>
<dbReference type="Pfam" id="PF01400">
    <property type="entry name" value="Astacin"/>
    <property type="match status" value="1"/>
</dbReference>
<name>A0A8H7WC11_9HELO</name>
<evidence type="ECO:0000256" key="3">
    <source>
        <dbReference type="SAM" id="MobiDB-lite"/>
    </source>
</evidence>
<dbReference type="PANTHER" id="PTHR10127:SF850">
    <property type="entry name" value="METALLOENDOPEPTIDASE"/>
    <property type="match status" value="1"/>
</dbReference>
<proteinExistence type="predicted"/>
<evidence type="ECO:0000256" key="2">
    <source>
        <dbReference type="RuleBase" id="RU361183"/>
    </source>
</evidence>
<feature type="region of interest" description="Disordered" evidence="3">
    <location>
        <begin position="404"/>
        <end position="468"/>
    </location>
</feature>
<dbReference type="Proteomes" id="UP000664132">
    <property type="component" value="Unassembled WGS sequence"/>
</dbReference>
<evidence type="ECO:0000313" key="6">
    <source>
        <dbReference type="Proteomes" id="UP000664132"/>
    </source>
</evidence>
<accession>A0A8H7WC11</accession>
<dbReference type="InterPro" id="IPR024079">
    <property type="entry name" value="MetalloPept_cat_dom_sf"/>
</dbReference>